<accession>A0A0D6PGL9</accession>
<keyword evidence="4 11" id="KW-1133">Transmembrane helix</keyword>
<evidence type="ECO:0000256" key="8">
    <source>
        <dbReference type="ARBA" id="ARBA00023214"/>
    </source>
</evidence>
<evidence type="ECO:0000256" key="10">
    <source>
        <dbReference type="SAM" id="MobiDB-lite"/>
    </source>
</evidence>
<evidence type="ECO:0000256" key="9">
    <source>
        <dbReference type="ARBA" id="ARBA00023303"/>
    </source>
</evidence>
<dbReference type="SUPFAM" id="SSF81340">
    <property type="entry name" value="Clc chloride channel"/>
    <property type="match status" value="1"/>
</dbReference>
<dbReference type="PRINTS" id="PR00762">
    <property type="entry name" value="CLCHANNEL"/>
</dbReference>
<keyword evidence="9" id="KW-0407">Ion channel</keyword>
<feature type="transmembrane region" description="Helical" evidence="11">
    <location>
        <begin position="391"/>
        <end position="412"/>
    </location>
</feature>
<keyword evidence="2" id="KW-0813">Transport</keyword>
<dbReference type="AlphaFoldDB" id="A0A0D6PGL9"/>
<keyword evidence="13" id="KW-1185">Reference proteome</keyword>
<comment type="caution">
    <text evidence="12">The sequence shown here is derived from an EMBL/GenBank/DDBJ whole genome shotgun (WGS) entry which is preliminary data.</text>
</comment>
<dbReference type="CDD" id="cd01034">
    <property type="entry name" value="EriC_like"/>
    <property type="match status" value="1"/>
</dbReference>
<feature type="transmembrane region" description="Helical" evidence="11">
    <location>
        <begin position="231"/>
        <end position="252"/>
    </location>
</feature>
<gene>
    <name evidence="12" type="ORF">Aam_060_018</name>
</gene>
<organism evidence="12 13">
    <name type="scientific">Acidocella aminolytica 101 = DSM 11237</name>
    <dbReference type="NCBI Taxonomy" id="1120923"/>
    <lineage>
        <taxon>Bacteria</taxon>
        <taxon>Pseudomonadati</taxon>
        <taxon>Pseudomonadota</taxon>
        <taxon>Alphaproteobacteria</taxon>
        <taxon>Acetobacterales</taxon>
        <taxon>Acidocellaceae</taxon>
        <taxon>Acidocella</taxon>
    </lineage>
</organism>
<feature type="region of interest" description="Disordered" evidence="10">
    <location>
        <begin position="428"/>
        <end position="452"/>
    </location>
</feature>
<comment type="subcellular location">
    <subcellularLocation>
        <location evidence="1">Membrane</location>
        <topology evidence="1">Multi-pass membrane protein</topology>
    </subcellularLocation>
</comment>
<dbReference type="GO" id="GO:0005254">
    <property type="term" value="F:chloride channel activity"/>
    <property type="evidence" value="ECO:0007669"/>
    <property type="project" value="UniProtKB-KW"/>
</dbReference>
<dbReference type="Gene3D" id="1.10.3080.10">
    <property type="entry name" value="Clc chloride channel"/>
    <property type="match status" value="1"/>
</dbReference>
<keyword evidence="7" id="KW-0869">Chloride channel</keyword>
<evidence type="ECO:0000256" key="4">
    <source>
        <dbReference type="ARBA" id="ARBA00022989"/>
    </source>
</evidence>
<protein>
    <submittedName>
        <fullName evidence="12">Chloride channel protein</fullName>
    </submittedName>
</protein>
<dbReference type="PANTHER" id="PTHR43427:SF6">
    <property type="entry name" value="CHLORIDE CHANNEL PROTEIN CLC-E"/>
    <property type="match status" value="1"/>
</dbReference>
<evidence type="ECO:0000256" key="6">
    <source>
        <dbReference type="ARBA" id="ARBA00023136"/>
    </source>
</evidence>
<evidence type="ECO:0000256" key="5">
    <source>
        <dbReference type="ARBA" id="ARBA00023065"/>
    </source>
</evidence>
<feature type="transmembrane region" description="Helical" evidence="11">
    <location>
        <begin position="195"/>
        <end position="219"/>
    </location>
</feature>
<keyword evidence="6 11" id="KW-0472">Membrane</keyword>
<keyword evidence="5" id="KW-0406">Ion transport</keyword>
<feature type="transmembrane region" description="Helical" evidence="11">
    <location>
        <begin position="324"/>
        <end position="351"/>
    </location>
</feature>
<dbReference type="Proteomes" id="UP000032668">
    <property type="component" value="Unassembled WGS sequence"/>
</dbReference>
<dbReference type="InterPro" id="IPR050368">
    <property type="entry name" value="ClC-type_chloride_channel"/>
</dbReference>
<feature type="transmembrane region" description="Helical" evidence="11">
    <location>
        <begin position="159"/>
        <end position="183"/>
    </location>
</feature>
<evidence type="ECO:0000256" key="7">
    <source>
        <dbReference type="ARBA" id="ARBA00023173"/>
    </source>
</evidence>
<dbReference type="InterPro" id="IPR014743">
    <property type="entry name" value="Cl-channel_core"/>
</dbReference>
<keyword evidence="3 11" id="KW-0812">Transmembrane</keyword>
<reference evidence="12 13" key="1">
    <citation type="submission" date="2012-11" db="EMBL/GenBank/DDBJ databases">
        <title>Whole genome sequence of Acidocella aminolytica 101 = DSM 11237.</title>
        <authorList>
            <person name="Azuma Y."/>
            <person name="Higashiura N."/>
            <person name="Hirakawa H."/>
            <person name="Matsushita K."/>
        </authorList>
    </citation>
    <scope>NUCLEOTIDE SEQUENCE [LARGE SCALE GENOMIC DNA]</scope>
    <source>
        <strain evidence="13">101 / DSM 11237</strain>
    </source>
</reference>
<feature type="compositionally biased region" description="Basic and acidic residues" evidence="10">
    <location>
        <begin position="435"/>
        <end position="444"/>
    </location>
</feature>
<evidence type="ECO:0000256" key="1">
    <source>
        <dbReference type="ARBA" id="ARBA00004141"/>
    </source>
</evidence>
<dbReference type="GO" id="GO:0034707">
    <property type="term" value="C:chloride channel complex"/>
    <property type="evidence" value="ECO:0007669"/>
    <property type="project" value="UniProtKB-KW"/>
</dbReference>
<evidence type="ECO:0000256" key="3">
    <source>
        <dbReference type="ARBA" id="ARBA00022692"/>
    </source>
</evidence>
<dbReference type="PANTHER" id="PTHR43427">
    <property type="entry name" value="CHLORIDE CHANNEL PROTEIN CLC-E"/>
    <property type="match status" value="1"/>
</dbReference>
<name>A0A0D6PGL9_9PROT</name>
<evidence type="ECO:0000313" key="13">
    <source>
        <dbReference type="Proteomes" id="UP000032668"/>
    </source>
</evidence>
<keyword evidence="8" id="KW-0868">Chloride</keyword>
<evidence type="ECO:0000256" key="11">
    <source>
        <dbReference type="SAM" id="Phobius"/>
    </source>
</evidence>
<evidence type="ECO:0000256" key="2">
    <source>
        <dbReference type="ARBA" id="ARBA00022448"/>
    </source>
</evidence>
<dbReference type="Pfam" id="PF00654">
    <property type="entry name" value="Voltage_CLC"/>
    <property type="match status" value="1"/>
</dbReference>
<sequence>MEGKLGSPVRRLPYLAGRFWRRRAAFWGGALCVGAVSVLFARASDGAENMFFHFSHRFWLLPLIITPLGFVFCAWAAGSVFPGSQGSGIPQAIAARELPRGVARRRLLSVRMCFAKIGLTVVGLMCGASVGREGPTVQVGAAIMLQVARLRGLQNERGLILAGSAAGIAAAFNAPLAGVVFAIEEMSRSFEVKTNGIVLTTVIIGGLVSLGLTGNYTYFGTSNAAVYGMNGWVLTAFCGSAGGLLGGLFSRLMLDITTWAKGWIAGNPRVRKFIYPLICGVLVALIGIFTQGDSFGTGYQTARAAVEGVTPHWYFWPAKFATTLITAVSGIPGGIFAPSLSVGAGLGAWIAGAGGSATSVGALLGMAGYFAGVVQAPMTAFVIILEMTGNTASVIPLMVAAMLGLGASRLVCPRPLYHELAHGFLPQHKGGLRQPSREERRAEKPVSQAAAE</sequence>
<feature type="transmembrane region" description="Helical" evidence="11">
    <location>
        <begin position="24"/>
        <end position="43"/>
    </location>
</feature>
<evidence type="ECO:0000313" key="12">
    <source>
        <dbReference type="EMBL" id="GAN80792.1"/>
    </source>
</evidence>
<dbReference type="STRING" id="1120923.SAMN02746095_00194"/>
<dbReference type="EMBL" id="BANC01000059">
    <property type="protein sequence ID" value="GAN80792.1"/>
    <property type="molecule type" value="Genomic_DNA"/>
</dbReference>
<feature type="transmembrane region" description="Helical" evidence="11">
    <location>
        <begin position="113"/>
        <end position="131"/>
    </location>
</feature>
<proteinExistence type="predicted"/>
<dbReference type="RefSeq" id="WP_048879186.1">
    <property type="nucleotide sequence ID" value="NZ_BAPR01000084.1"/>
</dbReference>
<feature type="transmembrane region" description="Helical" evidence="11">
    <location>
        <begin position="58"/>
        <end position="81"/>
    </location>
</feature>
<dbReference type="InterPro" id="IPR001807">
    <property type="entry name" value="ClC"/>
</dbReference>
<feature type="transmembrane region" description="Helical" evidence="11">
    <location>
        <begin position="273"/>
        <end position="290"/>
    </location>
</feature>